<evidence type="ECO:0000256" key="1">
    <source>
        <dbReference type="ARBA" id="ARBA00010996"/>
    </source>
</evidence>
<sequence>MKTWRFTLGLLLALATGAPLAAPADLPGDSVYRLADAYTDQGGRDFTLADGRGKVRVVAMFYTSCRYVCPLIIDSARGVEHALSPAERARLQVLLVSLDPARDDPEALRQVFDKRRLDAGRWTLARTEAAGVRRLAAVLGIRYRPLADGEFNHTSALVLLDAEGRILARTETLGSVPDPAFLAAVKAALAEPAG</sequence>
<keyword evidence="4" id="KW-1185">Reference proteome</keyword>
<dbReference type="Pfam" id="PF02630">
    <property type="entry name" value="SCO1-SenC"/>
    <property type="match status" value="1"/>
</dbReference>
<dbReference type="EMBL" id="BMKC01000001">
    <property type="protein sequence ID" value="GGA68439.1"/>
    <property type="molecule type" value="Genomic_DNA"/>
</dbReference>
<evidence type="ECO:0008006" key="5">
    <source>
        <dbReference type="Google" id="ProtNLM"/>
    </source>
</evidence>
<organism evidence="3 4">
    <name type="scientific">Arenimonas soli</name>
    <dbReference type="NCBI Taxonomy" id="2269504"/>
    <lineage>
        <taxon>Bacteria</taxon>
        <taxon>Pseudomonadati</taxon>
        <taxon>Pseudomonadota</taxon>
        <taxon>Gammaproteobacteria</taxon>
        <taxon>Lysobacterales</taxon>
        <taxon>Lysobacteraceae</taxon>
        <taxon>Arenimonas</taxon>
    </lineage>
</organism>
<dbReference type="SUPFAM" id="SSF52833">
    <property type="entry name" value="Thioredoxin-like"/>
    <property type="match status" value="1"/>
</dbReference>
<comment type="similarity">
    <text evidence="1">Belongs to the SCO1/2 family.</text>
</comment>
<dbReference type="Proteomes" id="UP000623419">
    <property type="component" value="Unassembled WGS sequence"/>
</dbReference>
<comment type="caution">
    <text evidence="3">The sequence shown here is derived from an EMBL/GenBank/DDBJ whole genome shotgun (WGS) entry which is preliminary data.</text>
</comment>
<gene>
    <name evidence="3" type="ORF">GCM10011521_03280</name>
</gene>
<dbReference type="InterPro" id="IPR003782">
    <property type="entry name" value="SCO1/SenC"/>
</dbReference>
<dbReference type="RefSeq" id="WP_188660469.1">
    <property type="nucleotide sequence ID" value="NZ_BMKC01000001.1"/>
</dbReference>
<dbReference type="InterPro" id="IPR036249">
    <property type="entry name" value="Thioredoxin-like_sf"/>
</dbReference>
<feature type="signal peptide" evidence="2">
    <location>
        <begin position="1"/>
        <end position="21"/>
    </location>
</feature>
<accession>A0ABQ1HBV2</accession>
<dbReference type="PANTHER" id="PTHR12151:SF25">
    <property type="entry name" value="LINALOOL DEHYDRATASE_ISOMERASE DOMAIN-CONTAINING PROTEIN"/>
    <property type="match status" value="1"/>
</dbReference>
<feature type="chain" id="PRO_5045710133" description="SCO family protein" evidence="2">
    <location>
        <begin position="22"/>
        <end position="194"/>
    </location>
</feature>
<dbReference type="PANTHER" id="PTHR12151">
    <property type="entry name" value="ELECTRON TRANSPORT PROTIN SCO1/SENC FAMILY MEMBER"/>
    <property type="match status" value="1"/>
</dbReference>
<dbReference type="CDD" id="cd02968">
    <property type="entry name" value="SCO"/>
    <property type="match status" value="1"/>
</dbReference>
<keyword evidence="2" id="KW-0732">Signal</keyword>
<name>A0ABQ1HBV2_9GAMM</name>
<dbReference type="Gene3D" id="3.40.30.10">
    <property type="entry name" value="Glutaredoxin"/>
    <property type="match status" value="1"/>
</dbReference>
<evidence type="ECO:0000313" key="4">
    <source>
        <dbReference type="Proteomes" id="UP000623419"/>
    </source>
</evidence>
<evidence type="ECO:0000313" key="3">
    <source>
        <dbReference type="EMBL" id="GGA68439.1"/>
    </source>
</evidence>
<evidence type="ECO:0000256" key="2">
    <source>
        <dbReference type="SAM" id="SignalP"/>
    </source>
</evidence>
<proteinExistence type="inferred from homology"/>
<protein>
    <recommendedName>
        <fullName evidence="5">SCO family protein</fullName>
    </recommendedName>
</protein>
<reference evidence="4" key="1">
    <citation type="journal article" date="2019" name="Int. J. Syst. Evol. Microbiol.">
        <title>The Global Catalogue of Microorganisms (GCM) 10K type strain sequencing project: providing services to taxonomists for standard genome sequencing and annotation.</title>
        <authorList>
            <consortium name="The Broad Institute Genomics Platform"/>
            <consortium name="The Broad Institute Genome Sequencing Center for Infectious Disease"/>
            <person name="Wu L."/>
            <person name="Ma J."/>
        </authorList>
    </citation>
    <scope>NUCLEOTIDE SEQUENCE [LARGE SCALE GENOMIC DNA]</scope>
    <source>
        <strain evidence="4">CGMCC 1.15905</strain>
    </source>
</reference>